<reference evidence="2" key="1">
    <citation type="submission" date="2017-09" db="EMBL/GenBank/DDBJ databases">
        <authorList>
            <person name="Ehlers B."/>
            <person name="Leendertz F.H."/>
        </authorList>
    </citation>
    <scope>NUCLEOTIDE SEQUENCE [LARGE SCALE GENOMIC DNA]</scope>
</reference>
<accession>A0A2D1GPV2</accession>
<keyword evidence="2" id="KW-1185">Reference proteome</keyword>
<dbReference type="EMBL" id="MG009575">
    <property type="protein sequence ID" value="ATN93995.1"/>
    <property type="molecule type" value="Genomic_DNA"/>
</dbReference>
<name>A0A2D1GPV2_9CAUD</name>
<evidence type="ECO:0000313" key="1">
    <source>
        <dbReference type="EMBL" id="ATN93995.1"/>
    </source>
</evidence>
<organism evidence="1 2">
    <name type="scientific">Mycobacterium phage Kumao</name>
    <dbReference type="NCBI Taxonomy" id="2041344"/>
    <lineage>
        <taxon>Viruses</taxon>
        <taxon>Duplodnaviria</taxon>
        <taxon>Heunggongvirae</taxon>
        <taxon>Uroviricota</taxon>
        <taxon>Caudoviricetes</taxon>
        <taxon>Vilmaviridae</taxon>
        <taxon>Kumaovirus</taxon>
        <taxon>Kumaovirus kumao</taxon>
    </lineage>
</organism>
<dbReference type="KEGG" id="vg:63210135"/>
<dbReference type="RefSeq" id="YP_010013522.1">
    <property type="nucleotide sequence ID" value="NC_053512.1"/>
</dbReference>
<dbReference type="GeneID" id="63210135"/>
<proteinExistence type="predicted"/>
<protein>
    <submittedName>
        <fullName evidence="1">Minor tail protein</fullName>
    </submittedName>
</protein>
<gene>
    <name evidence="1" type="primary">32</name>
    <name evidence="1" type="ORF">SEA_KUMAO_32</name>
</gene>
<dbReference type="Proteomes" id="UP000229090">
    <property type="component" value="Segment"/>
</dbReference>
<evidence type="ECO:0000313" key="2">
    <source>
        <dbReference type="Proteomes" id="UP000229090"/>
    </source>
</evidence>
<sequence length="701" mass="72575">MADTFWWAELFVHSTEGIPSAETFGSLQLTFGGVEVRPTGIESAESFGATVVIGPPQFILPSGIPSEEAFGQMATGAVLTPLGVPSAEEFGTPTMGMSLHATGIPSAEAVSNPLFILPSKPEVVGFNINNGNSVTMPAHEPGDLLLILAYNDGVSHPSIPSASGSVPSYWNIHNDNGNTNSIRVAAAWATSTSHTSGTWSNTSGLAVCVIRGADPLYPIGYTSLGFGSGSNQSVAPALANVFDKTGKSQQLIYMHGHKTVTSWGSAPTGFTRLGQVNTELAINLKDDTSSDGAATQTATTSSSSGYAGSIIEVKQPPVDGAVTTRYWAGSTSGSNGNQTQYYGEGDRVLLFMSQDRAFGFNATVDSVPLQRIALVQYEGSGGTPSLAIYLSEPLSEGNHTLAWSGGTWYCMAALQVSNVAEISGVLPPVVDTGNGSYTVGDPESGGGRIYQAFGVGANASFGNPTGGNWRWVVNNSASVAVSDWHEATTFQVTKNSTPQWASLAIDLSPLASEAPRYVWERPPVIFSSGLGGSVSGSVEAVAGDTLIVDLSIDRGTTTPPTLLLNGNPMTLAGSVSYTGNGDGMLCRYIAEDVPGGTLTITSGSIATAWWAAQAMFVRNATVGATTSVNGSGSPSQSVTLSEGEFALQTFTGLSGLTRARGGVEINYYSGSVRFATQLSRSSTTFTTSGSVNHAGLVTKFS</sequence>